<dbReference type="Pfam" id="PF01825">
    <property type="entry name" value="GPS"/>
    <property type="match status" value="1"/>
</dbReference>
<keyword evidence="3 12" id="KW-0812">Transmembrane</keyword>
<evidence type="ECO:0000256" key="12">
    <source>
        <dbReference type="SAM" id="Phobius"/>
    </source>
</evidence>
<feature type="domain" description="GAIN-B" evidence="15">
    <location>
        <begin position="899"/>
        <end position="1068"/>
    </location>
</feature>
<dbReference type="InterPro" id="IPR002859">
    <property type="entry name" value="PKD/REJ-like"/>
</dbReference>
<name>A0AAU9WZL9_9CNID</name>
<dbReference type="PROSITE" id="PS50221">
    <property type="entry name" value="GAIN_B"/>
    <property type="match status" value="1"/>
</dbReference>
<dbReference type="InterPro" id="IPR051223">
    <property type="entry name" value="Polycystin"/>
</dbReference>
<dbReference type="InterPro" id="IPR046791">
    <property type="entry name" value="Polycystin_dom"/>
</dbReference>
<dbReference type="SMART" id="SM00303">
    <property type="entry name" value="GPS"/>
    <property type="match status" value="1"/>
</dbReference>
<dbReference type="PROSITE" id="PS51111">
    <property type="entry name" value="REJ"/>
    <property type="match status" value="1"/>
</dbReference>
<keyword evidence="18" id="KW-1185">Reference proteome</keyword>
<feature type="transmembrane region" description="Helical" evidence="12">
    <location>
        <begin position="1295"/>
        <end position="1315"/>
    </location>
</feature>
<dbReference type="Gene3D" id="2.60.60.20">
    <property type="entry name" value="PLAT/LH2 domain"/>
    <property type="match status" value="1"/>
</dbReference>
<keyword evidence="4 13" id="KW-0732">Signal</keyword>
<dbReference type="EMBL" id="CALNXJ010000025">
    <property type="protein sequence ID" value="CAH3131119.1"/>
    <property type="molecule type" value="Genomic_DNA"/>
</dbReference>
<feature type="domain" description="REJ" evidence="16">
    <location>
        <begin position="381"/>
        <end position="962"/>
    </location>
</feature>
<reference evidence="17 18" key="1">
    <citation type="submission" date="2022-05" db="EMBL/GenBank/DDBJ databases">
        <authorList>
            <consortium name="Genoscope - CEA"/>
            <person name="William W."/>
        </authorList>
    </citation>
    <scope>NUCLEOTIDE SEQUENCE [LARGE SCALE GENOMIC DNA]</scope>
</reference>
<organism evidence="17 18">
    <name type="scientific">Pocillopora meandrina</name>
    <dbReference type="NCBI Taxonomy" id="46732"/>
    <lineage>
        <taxon>Eukaryota</taxon>
        <taxon>Metazoa</taxon>
        <taxon>Cnidaria</taxon>
        <taxon>Anthozoa</taxon>
        <taxon>Hexacorallia</taxon>
        <taxon>Scleractinia</taxon>
        <taxon>Astrocoeniina</taxon>
        <taxon>Pocilloporidae</taxon>
        <taxon>Pocillopora</taxon>
    </lineage>
</organism>
<dbReference type="GO" id="GO:0016020">
    <property type="term" value="C:membrane"/>
    <property type="evidence" value="ECO:0007669"/>
    <property type="project" value="UniProtKB-SubCell"/>
</dbReference>
<dbReference type="InterPro" id="IPR046338">
    <property type="entry name" value="GAIN_dom_sf"/>
</dbReference>
<evidence type="ECO:0000256" key="2">
    <source>
        <dbReference type="ARBA" id="ARBA00007200"/>
    </source>
</evidence>
<keyword evidence="8" id="KW-0325">Glycoprotein</keyword>
<evidence type="ECO:0000256" key="11">
    <source>
        <dbReference type="SAM" id="Coils"/>
    </source>
</evidence>
<evidence type="ECO:0000256" key="4">
    <source>
        <dbReference type="ARBA" id="ARBA00022729"/>
    </source>
</evidence>
<keyword evidence="7" id="KW-1015">Disulfide bond</keyword>
<evidence type="ECO:0000256" key="7">
    <source>
        <dbReference type="ARBA" id="ARBA00023157"/>
    </source>
</evidence>
<dbReference type="InterPro" id="IPR000203">
    <property type="entry name" value="GPS"/>
</dbReference>
<feature type="transmembrane region" description="Helical" evidence="12">
    <location>
        <begin position="1487"/>
        <end position="1507"/>
    </location>
</feature>
<evidence type="ECO:0000256" key="3">
    <source>
        <dbReference type="ARBA" id="ARBA00022692"/>
    </source>
</evidence>
<comment type="similarity">
    <text evidence="2">Belongs to the polycystin family.</text>
</comment>
<feature type="disulfide bond" evidence="9">
    <location>
        <begin position="1591"/>
        <end position="1604"/>
    </location>
</feature>
<feature type="chain" id="PRO_5043942202" description="Polycystic kidney disease protein 1-like 2" evidence="13">
    <location>
        <begin position="18"/>
        <end position="2284"/>
    </location>
</feature>
<keyword evidence="11" id="KW-0175">Coiled coil</keyword>
<feature type="transmembrane region" description="Helical" evidence="12">
    <location>
        <begin position="1422"/>
        <end position="1441"/>
    </location>
</feature>
<dbReference type="InterPro" id="IPR036392">
    <property type="entry name" value="PLAT/LH2_dom_sf"/>
</dbReference>
<dbReference type="PROSITE" id="PS50095">
    <property type="entry name" value="PLAT"/>
    <property type="match status" value="1"/>
</dbReference>
<protein>
    <recommendedName>
        <fullName evidence="19">Polycystic kidney disease protein 1-like 2</fullName>
    </recommendedName>
</protein>
<keyword evidence="6 12" id="KW-0472">Membrane</keyword>
<evidence type="ECO:0000256" key="6">
    <source>
        <dbReference type="ARBA" id="ARBA00023136"/>
    </source>
</evidence>
<dbReference type="PANTHER" id="PTHR10877">
    <property type="entry name" value="POLYCYSTIN FAMILY MEMBER"/>
    <property type="match status" value="1"/>
</dbReference>
<feature type="transmembrane region" description="Helical" evidence="12">
    <location>
        <begin position="1814"/>
        <end position="1837"/>
    </location>
</feature>
<evidence type="ECO:0000313" key="18">
    <source>
        <dbReference type="Proteomes" id="UP001159428"/>
    </source>
</evidence>
<dbReference type="InterPro" id="IPR001024">
    <property type="entry name" value="PLAT/LH2_dom"/>
</dbReference>
<gene>
    <name evidence="17" type="ORF">PMEA_00014152</name>
</gene>
<feature type="transmembrane region" description="Helical" evidence="12">
    <location>
        <begin position="1925"/>
        <end position="1946"/>
    </location>
</feature>
<dbReference type="InterPro" id="IPR013320">
    <property type="entry name" value="ConA-like_dom_sf"/>
</dbReference>
<dbReference type="InterPro" id="IPR003915">
    <property type="entry name" value="PKD_2"/>
</dbReference>
<dbReference type="SUPFAM" id="SSF49899">
    <property type="entry name" value="Concanavalin A-like lectins/glucanases"/>
    <property type="match status" value="1"/>
</dbReference>
<dbReference type="GO" id="GO:0050982">
    <property type="term" value="P:detection of mechanical stimulus"/>
    <property type="evidence" value="ECO:0007669"/>
    <property type="project" value="TreeGrafter"/>
</dbReference>
<feature type="transmembrane region" description="Helical" evidence="12">
    <location>
        <begin position="1376"/>
        <end position="1402"/>
    </location>
</feature>
<evidence type="ECO:0000256" key="5">
    <source>
        <dbReference type="ARBA" id="ARBA00022989"/>
    </source>
</evidence>
<evidence type="ECO:0000256" key="9">
    <source>
        <dbReference type="PIRSR" id="PIRSR603915-2"/>
    </source>
</evidence>
<accession>A0AAU9WZL9</accession>
<dbReference type="PROSITE" id="PS51257">
    <property type="entry name" value="PROKAR_LIPOPROTEIN"/>
    <property type="match status" value="1"/>
</dbReference>
<dbReference type="PRINTS" id="PR01433">
    <property type="entry name" value="POLYCYSTIN2"/>
</dbReference>
<feature type="transmembrane region" description="Helical" evidence="12">
    <location>
        <begin position="1858"/>
        <end position="1882"/>
    </location>
</feature>
<feature type="coiled-coil region" evidence="11">
    <location>
        <begin position="2193"/>
        <end position="2257"/>
    </location>
</feature>
<dbReference type="GO" id="GO:0005509">
    <property type="term" value="F:calcium ion binding"/>
    <property type="evidence" value="ECO:0007669"/>
    <property type="project" value="InterPro"/>
</dbReference>
<dbReference type="Pfam" id="PF20519">
    <property type="entry name" value="Polycystin_dom"/>
    <property type="match status" value="1"/>
</dbReference>
<feature type="transmembrane region" description="Helical" evidence="12">
    <location>
        <begin position="1774"/>
        <end position="1794"/>
    </location>
</feature>
<evidence type="ECO:0008006" key="19">
    <source>
        <dbReference type="Google" id="ProtNLM"/>
    </source>
</evidence>
<dbReference type="Proteomes" id="UP001159428">
    <property type="component" value="Unassembled WGS sequence"/>
</dbReference>
<evidence type="ECO:0000259" key="15">
    <source>
        <dbReference type="PROSITE" id="PS50221"/>
    </source>
</evidence>
<dbReference type="InterPro" id="IPR013122">
    <property type="entry name" value="PKD1_2_channel"/>
</dbReference>
<evidence type="ECO:0000256" key="8">
    <source>
        <dbReference type="ARBA" id="ARBA00023180"/>
    </source>
</evidence>
<dbReference type="SMART" id="SM00308">
    <property type="entry name" value="LH2"/>
    <property type="match status" value="1"/>
</dbReference>
<evidence type="ECO:0000259" key="16">
    <source>
        <dbReference type="PROSITE" id="PS51111"/>
    </source>
</evidence>
<dbReference type="Pfam" id="PF08016">
    <property type="entry name" value="PKD_channel"/>
    <property type="match status" value="1"/>
</dbReference>
<dbReference type="PANTHER" id="PTHR10877:SF150">
    <property type="entry name" value="REJ DOMAIN-CONTAINING PROTEIN"/>
    <property type="match status" value="1"/>
</dbReference>
<evidence type="ECO:0000313" key="17">
    <source>
        <dbReference type="EMBL" id="CAH3131119.1"/>
    </source>
</evidence>
<comment type="caution">
    <text evidence="10">Lacks conserved residue(s) required for the propagation of feature annotation.</text>
</comment>
<sequence length="2284" mass="256533">MQRVTLLLLGFMASCEGLPHLVGYYPLNFSSKANDYSPSKNPAGIISNAQPAQGHYDEVGGSYQFTGARSPPSYIYLNESHYLNTRFSITLLVWVFPQGRDGEIISYWKNSNYGVSIALENSRPVFHVNSLDRITKYSVKGKNNLLLNEWSHIAGAYDNESQAAKLYVDGIEVANATAKGILELATESPLWLGYLFKGRLSQVWVFKNALSLYNVSQIKDYHKPSSSSKQTSSLSTAILTPVELSPTSSMTPSNNPFPNTIINPTIIKVPNPTKNTELNPTITRLSYQATIHNTSTVNQSFTYATPVVNQTFQYFTPTVNQTLPLTAFQTAPLDASATVKQNATSASLTFNITPSRTIASQSILGSSISQGGKSCKRKPDLVAVIYGGIEVIRGHNENITMNASLSYDPDVGIGDYSGMNFTWFYGEITGNYTGLQTATNDSQTGLDESIIRYFGNDSGIEITFNTAPLLLNRTYVVKLVVSKDYRDSSAYQIIQLVKGDPPEIYQRCLVNCGLKVVPQVKLSIQSQCQGSLCSNISSYEWILYEQSSSSANNGIWIRKQHLQLITDTPLGSSNIVIKKGSLSGRTNYRLALFVQTTAGLPGMSAYDISTTSAPTGGTCTITPSSGISLKTDFNLTCSNWKSDSIPLSYQFQHQLENGLYSMLFHGFNNTVSSWLPPGNLSENFTVKVKVIITDYVGASAAVTNLSVQVKPSELLRPENISSFLTANDSLLNDVIQDGDLSRAAQVANSVLQTVSQDSTVSLQDKAKIQDFLIKKIISLPVQNLPDLLQSTSVIGSALQVSERVSSNTLESAMSAVGSMTSLLWRAAQLKEVTDIPLVTQSAENLGTCLNSVLKTGAVIASGDFGSGLQEQGVKFVKTAMQTISLVADAVLAVRAPDEGMISIATRELSMTLGRHSLEKLAGLRIEAAGGVFVFPSDSQSLQFTVTAKGYIDTQMLSIPFNPYTWDGTRKRVNSDVLALDLKDERDPPPTPPRSENVSVVPVYDSRTDYNYTLKVAQESCVHWSEEREMWITDGCQVLSAQLNGYLNCSCNHLTSFGGSLLVKPNPIDFDKVLIEFKKLGETGNVAVIVTVAVVFLIYIVVLVIVRKADKKDKRNNGAPIQLPSVSNNLQEFEITVSTGVWRNSGTTARVAIEIYGTTESTGILELSSEEPGAENLLFSRANTDVFVLKVSNPLGTIQGVRIGHDNSGESPSWFLEEIVILDKQFNNSWTFTVNQWFALERGDGRIERTFELTPNQLDFNQEVMKRWWKGLTESHIWVSVAAKPRKSRFSRVQRASCCLSVLLTAMLANAMFYQLDGGTEEVFQIGPLKFSWRQVIIGIESALIVAPINVLIVFLFQKGGERSETSTGRFSKATLLIYLAWFLIICACAVSAVFSVFYSLMWGKSISEKWLSSMLISFSQDVVVTEPVKVFFMAMFVAAIFKRKASRGKGYESIEEPQSSPSKQRLWNLELSKVEEMRKNQARKQNISQFFVDLFLYLIFIFLLMVVCYGNRNDHRYLMTKSIREGLPKFSTVLNDKEFWRWLNDVFIPGVFVGKWYNGKEENQTMYIGDKHSLLVGMARVRQLRVKSTPCKVLDYMKTTFPTCYEGFSQINEDKTVFHKPGWNPVDNSTSDDELLRLCPKPWRYQNADTAPKWGKFSFYPGGGFVADLGYDTSTGYSIVENLKSYYWLDKQTRVVMMEFAAFNPSVNLLTVVTYFYEVEASGYKVPFTRSNIISLNSTETASNEFYLICILLFIVFILQRCRYFKSFWNWVEISQITFSVSAVVMYILQTIRVSETIQKLQQNIYANVSFQEAIVSLEVENATLGILTFIVILKLLRMIRFNSHIAVFSKTLQTSMRLLSSFSFILFIIFVAFLHFGILIFGNGSEFYSSILKGTYFQLELTLGRVKARPINTLAEANETFGRIFAALILLSLTILSMNFFIALMNEALFEAKDSFDSVEFPEEMKANLEKLRALSKDDLSENGLLRSRIDQQCELICILKQRADESLKKCMTLEEENSELKKHRDEILTALHNETRKFAVMEKRFFVLNKNHEELIKIKDEYKTENEKLRMENTNLRRENEGLFGSLVQERDAQIKQLRDELKSLHDEYQAAREKERIALGNLSAMEKKHGEQTEKLQQEIKVLQKEAEEQHRKSEEKLKMSSIEKDETQAKVLGLAKDRDEFAKLALERGKALEEKQREMKEICQKLEETERSLKETEDKFVSELRSMSVNAQVLRLKKQLEDSERRQRESAKEHDAYKRHMSTLLGKEKELNNKLRVLIG</sequence>
<dbReference type="InterPro" id="IPR057244">
    <property type="entry name" value="GAIN_B"/>
</dbReference>
<feature type="domain" description="PLAT" evidence="14">
    <location>
        <begin position="1130"/>
        <end position="1251"/>
    </location>
</feature>
<evidence type="ECO:0000256" key="10">
    <source>
        <dbReference type="PROSITE-ProRule" id="PRU00152"/>
    </source>
</evidence>
<feature type="coiled-coil region" evidence="11">
    <location>
        <begin position="2005"/>
        <end position="2167"/>
    </location>
</feature>
<comment type="subcellular location">
    <subcellularLocation>
        <location evidence="1">Membrane</location>
        <topology evidence="1">Multi-pass membrane protein</topology>
    </subcellularLocation>
</comment>
<dbReference type="Gene3D" id="2.60.120.200">
    <property type="match status" value="1"/>
</dbReference>
<proteinExistence type="inferred from homology"/>
<dbReference type="GO" id="GO:0005262">
    <property type="term" value="F:calcium channel activity"/>
    <property type="evidence" value="ECO:0007669"/>
    <property type="project" value="TreeGrafter"/>
</dbReference>
<dbReference type="Gene3D" id="2.60.220.50">
    <property type="match status" value="1"/>
</dbReference>
<comment type="caution">
    <text evidence="17">The sequence shown here is derived from an EMBL/GenBank/DDBJ whole genome shotgun (WGS) entry which is preliminary data.</text>
</comment>
<evidence type="ECO:0000256" key="13">
    <source>
        <dbReference type="SAM" id="SignalP"/>
    </source>
</evidence>
<feature type="transmembrane region" description="Helical" evidence="12">
    <location>
        <begin position="1746"/>
        <end position="1762"/>
    </location>
</feature>
<dbReference type="SUPFAM" id="SSF49723">
    <property type="entry name" value="Lipase/lipooxygenase domain (PLAT/LH2 domain)"/>
    <property type="match status" value="1"/>
</dbReference>
<evidence type="ECO:0000259" key="14">
    <source>
        <dbReference type="PROSITE" id="PS50095"/>
    </source>
</evidence>
<feature type="transmembrane region" description="Helical" evidence="12">
    <location>
        <begin position="1085"/>
        <end position="1105"/>
    </location>
</feature>
<dbReference type="InterPro" id="IPR014010">
    <property type="entry name" value="REJ_dom"/>
</dbReference>
<dbReference type="Pfam" id="PF13385">
    <property type="entry name" value="Laminin_G_3"/>
    <property type="match status" value="1"/>
</dbReference>
<feature type="signal peptide" evidence="13">
    <location>
        <begin position="1"/>
        <end position="17"/>
    </location>
</feature>
<dbReference type="Pfam" id="PF02010">
    <property type="entry name" value="REJ"/>
    <property type="match status" value="1"/>
</dbReference>
<feature type="transmembrane region" description="Helical" evidence="12">
    <location>
        <begin position="1335"/>
        <end position="1356"/>
    </location>
</feature>
<dbReference type="Pfam" id="PF01477">
    <property type="entry name" value="PLAT"/>
    <property type="match status" value="1"/>
</dbReference>
<keyword evidence="5 12" id="KW-1133">Transmembrane helix</keyword>
<evidence type="ECO:0000256" key="1">
    <source>
        <dbReference type="ARBA" id="ARBA00004141"/>
    </source>
</evidence>